<feature type="transmembrane region" description="Helical" evidence="6">
    <location>
        <begin position="15"/>
        <end position="37"/>
    </location>
</feature>
<sequence>MGSNDIPPAHVPAHVVSMCNLFLMIGGGLWTLSYTLYVRESFKTRSYGMPLFALALNFAWEVVYGFYVAESPLEKSVFILWLIIDCGMIYGMMKYARNEWSHAPTVGRRIVEIFIVMMIGATLGHYTFAKWWIENDINKREGKFYRGVIGPDTSELGFWSGCICQVYLSTASLCQLIIRRHSGGVSWPIW</sequence>
<proteinExistence type="inferred from homology"/>
<comment type="similarity">
    <text evidence="2">Belongs to the paxB family.</text>
</comment>
<dbReference type="InterPro" id="IPR039020">
    <property type="entry name" value="PaxB-like"/>
</dbReference>
<dbReference type="HOGENOM" id="CLU_087059_0_0_1"/>
<dbReference type="EMBL" id="AQGS01000443">
    <property type="protein sequence ID" value="EPS39984.1"/>
    <property type="molecule type" value="Genomic_DNA"/>
</dbReference>
<evidence type="ECO:0000256" key="2">
    <source>
        <dbReference type="ARBA" id="ARBA00006757"/>
    </source>
</evidence>
<evidence type="ECO:0000313" key="8">
    <source>
        <dbReference type="Proteomes" id="UP000015100"/>
    </source>
</evidence>
<organism evidence="7 8">
    <name type="scientific">Dactylellina haptotyla (strain CBS 200.50)</name>
    <name type="common">Nematode-trapping fungus</name>
    <name type="synonym">Monacrosporium haptotylum</name>
    <dbReference type="NCBI Taxonomy" id="1284197"/>
    <lineage>
        <taxon>Eukaryota</taxon>
        <taxon>Fungi</taxon>
        <taxon>Dikarya</taxon>
        <taxon>Ascomycota</taxon>
        <taxon>Pezizomycotina</taxon>
        <taxon>Orbiliomycetes</taxon>
        <taxon>Orbiliales</taxon>
        <taxon>Orbiliaceae</taxon>
        <taxon>Dactylellina</taxon>
    </lineage>
</organism>
<evidence type="ECO:0000256" key="4">
    <source>
        <dbReference type="ARBA" id="ARBA00022989"/>
    </source>
</evidence>
<feature type="transmembrane region" description="Helical" evidence="6">
    <location>
        <begin position="49"/>
        <end position="69"/>
    </location>
</feature>
<evidence type="ECO:0000256" key="6">
    <source>
        <dbReference type="SAM" id="Phobius"/>
    </source>
</evidence>
<dbReference type="GO" id="GO:0016020">
    <property type="term" value="C:membrane"/>
    <property type="evidence" value="ECO:0007669"/>
    <property type="project" value="UniProtKB-SubCell"/>
</dbReference>
<protein>
    <submittedName>
        <fullName evidence="7">Uncharacterized protein</fullName>
    </submittedName>
</protein>
<reference evidence="8" key="2">
    <citation type="submission" date="2013-04" db="EMBL/GenBank/DDBJ databases">
        <title>Genomic mechanisms accounting for the adaptation to parasitism in nematode-trapping fungi.</title>
        <authorList>
            <person name="Ahren D.G."/>
        </authorList>
    </citation>
    <scope>NUCLEOTIDE SEQUENCE [LARGE SCALE GENOMIC DNA]</scope>
    <source>
        <strain evidence="8">CBS 200.50</strain>
    </source>
</reference>
<feature type="transmembrane region" description="Helical" evidence="6">
    <location>
        <begin position="156"/>
        <end position="178"/>
    </location>
</feature>
<accession>S8AAN3</accession>
<dbReference type="eggNOG" id="ENOG502RZ5S">
    <property type="taxonomic scope" value="Eukaryota"/>
</dbReference>
<keyword evidence="4 6" id="KW-1133">Transmembrane helix</keyword>
<comment type="caution">
    <text evidence="7">The sequence shown here is derived from an EMBL/GenBank/DDBJ whole genome shotgun (WGS) entry which is preliminary data.</text>
</comment>
<comment type="subcellular location">
    <subcellularLocation>
        <location evidence="1">Membrane</location>
        <topology evidence="1">Multi-pass membrane protein</topology>
    </subcellularLocation>
</comment>
<dbReference type="Pfam" id="PF25129">
    <property type="entry name" value="Pyr4-TMTC"/>
    <property type="match status" value="1"/>
</dbReference>
<feature type="transmembrane region" description="Helical" evidence="6">
    <location>
        <begin position="113"/>
        <end position="133"/>
    </location>
</feature>
<evidence type="ECO:0000256" key="3">
    <source>
        <dbReference type="ARBA" id="ARBA00022692"/>
    </source>
</evidence>
<name>S8AAN3_DACHA</name>
<dbReference type="OrthoDB" id="5294024at2759"/>
<evidence type="ECO:0000313" key="7">
    <source>
        <dbReference type="EMBL" id="EPS39984.1"/>
    </source>
</evidence>
<dbReference type="OMA" id="APYWHAK"/>
<dbReference type="AlphaFoldDB" id="S8AAN3"/>
<feature type="transmembrane region" description="Helical" evidence="6">
    <location>
        <begin position="75"/>
        <end position="93"/>
    </location>
</feature>
<dbReference type="PANTHER" id="PTHR42038">
    <property type="match status" value="1"/>
</dbReference>
<keyword evidence="8" id="KW-1185">Reference proteome</keyword>
<dbReference type="PANTHER" id="PTHR42038:SF2">
    <property type="entry name" value="TERPENE CYCLASE AUSL"/>
    <property type="match status" value="1"/>
</dbReference>
<evidence type="ECO:0000256" key="5">
    <source>
        <dbReference type="ARBA" id="ARBA00023136"/>
    </source>
</evidence>
<evidence type="ECO:0000256" key="1">
    <source>
        <dbReference type="ARBA" id="ARBA00004141"/>
    </source>
</evidence>
<reference evidence="7 8" key="1">
    <citation type="journal article" date="2013" name="PLoS Genet.">
        <title>Genomic mechanisms accounting for the adaptation to parasitism in nematode-trapping fungi.</title>
        <authorList>
            <person name="Meerupati T."/>
            <person name="Andersson K.M."/>
            <person name="Friman E."/>
            <person name="Kumar D."/>
            <person name="Tunlid A."/>
            <person name="Ahren D."/>
        </authorList>
    </citation>
    <scope>NUCLEOTIDE SEQUENCE [LARGE SCALE GENOMIC DNA]</scope>
    <source>
        <strain evidence="7 8">CBS 200.50</strain>
    </source>
</reference>
<keyword evidence="5 6" id="KW-0472">Membrane</keyword>
<keyword evidence="3 6" id="KW-0812">Transmembrane</keyword>
<dbReference type="GO" id="GO:0016829">
    <property type="term" value="F:lyase activity"/>
    <property type="evidence" value="ECO:0007669"/>
    <property type="project" value="InterPro"/>
</dbReference>
<dbReference type="Proteomes" id="UP000015100">
    <property type="component" value="Unassembled WGS sequence"/>
</dbReference>
<gene>
    <name evidence="7" type="ORF">H072_6195</name>
</gene>